<name>A0A1H8PYE7_9ACTN</name>
<protein>
    <recommendedName>
        <fullName evidence="3">Transposase</fullName>
    </recommendedName>
</protein>
<evidence type="ECO:0000313" key="2">
    <source>
        <dbReference type="Proteomes" id="UP000181951"/>
    </source>
</evidence>
<evidence type="ECO:0008006" key="3">
    <source>
        <dbReference type="Google" id="ProtNLM"/>
    </source>
</evidence>
<dbReference type="Proteomes" id="UP000181951">
    <property type="component" value="Unassembled WGS sequence"/>
</dbReference>
<keyword evidence="2" id="KW-1185">Reference proteome</keyword>
<reference evidence="1 2" key="1">
    <citation type="submission" date="2016-10" db="EMBL/GenBank/DDBJ databases">
        <authorList>
            <person name="de Groot N.N."/>
        </authorList>
    </citation>
    <scope>NUCLEOTIDE SEQUENCE [LARGE SCALE GENOMIC DNA]</scope>
    <source>
        <strain evidence="1 2">CGMCC 4.2026</strain>
    </source>
</reference>
<sequence>MKYHFYPWRNDGTDQVIHDLLRWQIREKRGRLADPSLVALDTQSLHAPRHDHNRPLWRLGPLATFHSSEHDQRLRRVAAAGAGQGA</sequence>
<evidence type="ECO:0000313" key="1">
    <source>
        <dbReference type="EMBL" id="SEO46687.1"/>
    </source>
</evidence>
<dbReference type="EMBL" id="FODD01000027">
    <property type="protein sequence ID" value="SEO46687.1"/>
    <property type="molecule type" value="Genomic_DNA"/>
</dbReference>
<organism evidence="1 2">
    <name type="scientific">Actinacidiphila rubida</name>
    <dbReference type="NCBI Taxonomy" id="310780"/>
    <lineage>
        <taxon>Bacteria</taxon>
        <taxon>Bacillati</taxon>
        <taxon>Actinomycetota</taxon>
        <taxon>Actinomycetes</taxon>
        <taxon>Kitasatosporales</taxon>
        <taxon>Streptomycetaceae</taxon>
        <taxon>Actinacidiphila</taxon>
    </lineage>
</organism>
<accession>A0A1H8PYE7</accession>
<gene>
    <name evidence="1" type="ORF">SAMN05216267_102768</name>
</gene>
<proteinExistence type="predicted"/>
<dbReference type="AlphaFoldDB" id="A0A1H8PYE7"/>